<dbReference type="RefSeq" id="WP_138188432.1">
    <property type="nucleotide sequence ID" value="NZ_LS992241.1"/>
</dbReference>
<dbReference type="Pfam" id="PF09992">
    <property type="entry name" value="NAGPA"/>
    <property type="match status" value="1"/>
</dbReference>
<evidence type="ECO:0000313" key="3">
    <source>
        <dbReference type="EMBL" id="SYX86516.1"/>
    </source>
</evidence>
<dbReference type="Gene3D" id="3.30.457.10">
    <property type="entry name" value="Copper amine oxidase-like, N-terminal domain"/>
    <property type="match status" value="1"/>
</dbReference>
<proteinExistence type="predicted"/>
<dbReference type="InterPro" id="IPR018711">
    <property type="entry name" value="NAGPA"/>
</dbReference>
<protein>
    <submittedName>
        <fullName evidence="3">Copper amine oxidase domain-containing protein</fullName>
    </submittedName>
</protein>
<dbReference type="AlphaFoldDB" id="A0A383RJQ7"/>
<gene>
    <name evidence="3" type="ORF">PBLR_14942</name>
</gene>
<dbReference type="SUPFAM" id="SSF55383">
    <property type="entry name" value="Copper amine oxidase, domain N"/>
    <property type="match status" value="2"/>
</dbReference>
<dbReference type="InterPro" id="IPR012854">
    <property type="entry name" value="Cu_amine_oxidase-like_N"/>
</dbReference>
<organism evidence="3 4">
    <name type="scientific">Paenibacillus alvei</name>
    <name type="common">Bacillus alvei</name>
    <dbReference type="NCBI Taxonomy" id="44250"/>
    <lineage>
        <taxon>Bacteria</taxon>
        <taxon>Bacillati</taxon>
        <taxon>Bacillota</taxon>
        <taxon>Bacilli</taxon>
        <taxon>Bacillales</taxon>
        <taxon>Paenibacillaceae</taxon>
        <taxon>Paenibacillus</taxon>
    </lineage>
</organism>
<accession>A0A383RJQ7</accession>
<sequence>MGKSNKSVRHTHTRRMGTQMAAAVLSGALFIQPAIGWGNYVYADAPVESTSGNTYAAPLNSLQKLSEEILTSGARLVTYQYALQRGTKTYKTRMNVIEADLSNPYIKLDVMTGKDGKTATGNPVTKMTKETGAVAGVNGDYWMMGSDQVPMGGSISKGEMITSPAELTGMYAFAVTKSGTPTIDQYRFTGNVALADGQSFPLSGINKMKYDKEPGKQHSHINAMYVYTSAWKGMKRPNDTTTTPTEVLVRNGVVEQISDMGALPMEVPEDGVILRGHGQAAEFMRRTMQVGTSLKIDYNLLSQSTGQSVDPSSFQMMISGHTLLVENGKASSFTRDTSGISGSGVTARTAVGYSKDGRYAYIVTAESNSVSSGFTLKEFQQALVQAGIWKAVNLDGGGSTTMTNRPLGEFDTKLTHETKEGGNNVRSVVNGLGVFTTAPEGKVKGMTLSGEKTLFVGQRATYSMKAYDEHYNPVDSSNLDVKWSSADGKMKWDKDAFVAQSSGKATIVATSGGAKTTGEVTIIGAKDLSSLQIATGSAPLSAGASVPVPVKATLLNGNQATVPASAVKWEIRGFNGKVEDGVLKVNSVPEGSKIGYAIASYDGLRTMIPLTLGSEKLIENFNQTNMSVSFSGLPKGSTKGQVSIEGGFGGRGANDKVLKLSYDMNAGGSADKFAYAELNGSTGMELPNGTNGLKFDVYGDKSFANLRLEIHDANKKAHYVNVAESINWEGWKTVEVDLSSLGISYPAKLKRLYLVNFKEDQDERATKGTVAFDNLIAQLPAGSSDVFPTATMNLTVNSKSSKVNGAVKKLDVAPIVLNGSTYVPVRVVLDAFGGEALWNGPAQTVTVMRGERFLEMIVNQKAFVRNGSRLTSDVAPIIRQGRTLVPLRFVSEQLGLTVKWEQNTKSITIH</sequence>
<feature type="domain" description="Phosphodiester glycosidase" evidence="2">
    <location>
        <begin position="246"/>
        <end position="435"/>
    </location>
</feature>
<dbReference type="PANTHER" id="PTHR40446">
    <property type="entry name" value="N-ACETYLGLUCOSAMINE-1-PHOSPHODIESTER ALPHA-N-ACETYLGLUCOSAMINIDASE"/>
    <property type="match status" value="1"/>
</dbReference>
<evidence type="ECO:0000259" key="1">
    <source>
        <dbReference type="Pfam" id="PF07833"/>
    </source>
</evidence>
<dbReference type="Gene3D" id="2.60.120.430">
    <property type="entry name" value="Galactose-binding lectin"/>
    <property type="match status" value="1"/>
</dbReference>
<dbReference type="InterPro" id="IPR036582">
    <property type="entry name" value="Mao_N_sf"/>
</dbReference>
<dbReference type="PANTHER" id="PTHR40446:SF2">
    <property type="entry name" value="N-ACETYLGLUCOSAMINE-1-PHOSPHODIESTER ALPHA-N-ACETYLGLUCOSAMINIDASE"/>
    <property type="match status" value="1"/>
</dbReference>
<dbReference type="Pfam" id="PF07833">
    <property type="entry name" value="Cu_amine_oxidN1"/>
    <property type="match status" value="1"/>
</dbReference>
<dbReference type="EMBL" id="LS992241">
    <property type="protein sequence ID" value="SYX86516.1"/>
    <property type="molecule type" value="Genomic_DNA"/>
</dbReference>
<dbReference type="Proteomes" id="UP000304148">
    <property type="component" value="Chromosome"/>
</dbReference>
<feature type="domain" description="Copper amine oxidase-like N-terminal" evidence="1">
    <location>
        <begin position="802"/>
        <end position="909"/>
    </location>
</feature>
<evidence type="ECO:0000259" key="2">
    <source>
        <dbReference type="Pfam" id="PF09992"/>
    </source>
</evidence>
<reference evidence="4" key="1">
    <citation type="submission" date="2018-08" db="EMBL/GenBank/DDBJ databases">
        <authorList>
            <person name="Chevrot R."/>
        </authorList>
    </citation>
    <scope>NUCLEOTIDE SEQUENCE [LARGE SCALE GENOMIC DNA]</scope>
</reference>
<name>A0A383RJQ7_PAEAL</name>
<evidence type="ECO:0000313" key="4">
    <source>
        <dbReference type="Proteomes" id="UP000304148"/>
    </source>
</evidence>